<evidence type="ECO:0000256" key="7">
    <source>
        <dbReference type="SAM" id="MobiDB-lite"/>
    </source>
</evidence>
<dbReference type="GO" id="GO:0000287">
    <property type="term" value="F:magnesium ion binding"/>
    <property type="evidence" value="ECO:0007669"/>
    <property type="project" value="UniProtKB-UniRule"/>
</dbReference>
<dbReference type="InterPro" id="IPR029061">
    <property type="entry name" value="THDP-binding"/>
</dbReference>
<evidence type="ECO:0000256" key="3">
    <source>
        <dbReference type="ARBA" id="ARBA00022842"/>
    </source>
</evidence>
<keyword evidence="9" id="KW-0456">Lyase</keyword>
<dbReference type="GO" id="GO:0030976">
    <property type="term" value="F:thiamine pyrophosphate binding"/>
    <property type="evidence" value="ECO:0007669"/>
    <property type="project" value="UniProtKB-UniRule"/>
</dbReference>
<dbReference type="HOGENOM" id="CLU_006051_4_0_11"/>
<keyword evidence="3 6" id="KW-0460">Magnesium</keyword>
<dbReference type="EC" id="2.2.1.9" evidence="6"/>
<dbReference type="InterPro" id="IPR004433">
    <property type="entry name" value="MenaQ_synth_MenD"/>
</dbReference>
<feature type="compositionally biased region" description="Polar residues" evidence="7">
    <location>
        <begin position="1"/>
        <end position="14"/>
    </location>
</feature>
<comment type="pathway">
    <text evidence="6">Quinol/quinone metabolism; menaquinone biosynthesis.</text>
</comment>
<keyword evidence="10" id="KW-1185">Reference proteome</keyword>
<dbReference type="Gene3D" id="3.40.50.970">
    <property type="match status" value="2"/>
</dbReference>
<dbReference type="NCBIfam" id="TIGR00173">
    <property type="entry name" value="menD"/>
    <property type="match status" value="1"/>
</dbReference>
<dbReference type="CDD" id="cd07037">
    <property type="entry name" value="TPP_PYR_MenD"/>
    <property type="match status" value="1"/>
</dbReference>
<comment type="catalytic activity">
    <reaction evidence="6">
        <text>isochorismate + 2-oxoglutarate + H(+) = 5-enolpyruvoyl-6-hydroxy-2-succinyl-cyclohex-3-ene-1-carboxylate + CO2</text>
        <dbReference type="Rhea" id="RHEA:25593"/>
        <dbReference type="ChEBI" id="CHEBI:15378"/>
        <dbReference type="ChEBI" id="CHEBI:16526"/>
        <dbReference type="ChEBI" id="CHEBI:16810"/>
        <dbReference type="ChEBI" id="CHEBI:29780"/>
        <dbReference type="ChEBI" id="CHEBI:58818"/>
        <dbReference type="EC" id="2.2.1.9"/>
    </reaction>
</comment>
<sequence>MTSPNDPANDSATSAHDGATSDGRDAAPSDPCDAATSDLRDAATSDPRDAAPSDPRDAAGDAPELSAVAAARIAVGVLLDGGVQHVVVCPGSRSAPMAYALAEASAAGRVELLVRIDERAAGFTALGLALATGSPAAVLTTSGTAVGNLMPAVMEANHAAVPLVVLSADRPDELRGTGANQTTVQPDLFGDHVRFAVDVPAGASPERAVSTALSAATGAFDDIPPGPVQLNLAFRDPLVPAEGEGLPAAAARRRFRIGAEPLVMDLPPASEDLPERRTVVLAGHDAGPVAEAFARAHNLPLLAEPSSNARFGPNAVGPYRLLLEHFGPGSGQPVERVVLFGRPTLSRPVAALLARPDVQSALYQPVPVAWYEPGRRTELPLADLADLADFAGRGSAEWLDTWLLAGSAAQHAVDQVVAAEAAATGPSVASLVWKHTRGQLLLGSSNGIRDADLAALPAQAPAATVYANRGLAGIDGTISTATGLALGGRQETTVLLGDVTFLHDAGGLLLGTGEEVPDLRIVVLNDAGGAIFDLLEHGAVRDGGRYGDAVERLFATPHSADIAALAAGYGVGHSLVTTTAGLAEALGRPVSGRSIVEVRTDRSALRQLHGRIKDAVSAAVTGVLAGQ</sequence>
<dbReference type="KEGG" id="ach:Achl_2834"/>
<dbReference type="Proteomes" id="UP000002505">
    <property type="component" value="Chromosome"/>
</dbReference>
<evidence type="ECO:0000313" key="9">
    <source>
        <dbReference type="EMBL" id="ACL40799.1"/>
    </source>
</evidence>
<evidence type="ECO:0000256" key="4">
    <source>
        <dbReference type="ARBA" id="ARBA00023052"/>
    </source>
</evidence>
<name>B8HDT1_PSECP</name>
<protein>
    <recommendedName>
        <fullName evidence="6">2-succinyl-5-enolpyruvyl-6-hydroxy-3-cyclohexene-1-carboxylate synthase</fullName>
        <shortName evidence="6">SEPHCHC synthase</shortName>
        <ecNumber evidence="6">2.2.1.9</ecNumber>
    </recommendedName>
    <alternativeName>
        <fullName evidence="6">Menaquinone biosynthesis protein MenD</fullName>
    </alternativeName>
</protein>
<dbReference type="AlphaFoldDB" id="B8HDT1"/>
<comment type="cofactor">
    <cofactor evidence="6">
        <name>Mg(2+)</name>
        <dbReference type="ChEBI" id="CHEBI:18420"/>
    </cofactor>
    <cofactor evidence="6">
        <name>Mn(2+)</name>
        <dbReference type="ChEBI" id="CHEBI:29035"/>
    </cofactor>
</comment>
<keyword evidence="5 6" id="KW-0464">Manganese</keyword>
<comment type="pathway">
    <text evidence="6">Quinol/quinone metabolism; 1,4-dihydroxy-2-naphthoate biosynthesis; 1,4-dihydroxy-2-naphthoate from chorismate: step 2/7.</text>
</comment>
<keyword evidence="2 6" id="KW-0479">Metal-binding</keyword>
<accession>B8HDT1</accession>
<comment type="cofactor">
    <cofactor evidence="6">
        <name>thiamine diphosphate</name>
        <dbReference type="ChEBI" id="CHEBI:58937"/>
    </cofactor>
    <text evidence="6">Binds 1 thiamine pyrophosphate per subunit.</text>
</comment>
<evidence type="ECO:0000256" key="2">
    <source>
        <dbReference type="ARBA" id="ARBA00022723"/>
    </source>
</evidence>
<dbReference type="Gene3D" id="3.40.50.1220">
    <property type="entry name" value="TPP-binding domain"/>
    <property type="match status" value="1"/>
</dbReference>
<evidence type="ECO:0000313" key="10">
    <source>
        <dbReference type="Proteomes" id="UP000002505"/>
    </source>
</evidence>
<feature type="domain" description="Thiamine pyrophosphate enzyme N-terminal TPP-binding" evidence="8">
    <location>
        <begin position="71"/>
        <end position="183"/>
    </location>
</feature>
<keyword evidence="6" id="KW-0474">Menaquinone biosynthesis</keyword>
<dbReference type="PIRSF" id="PIRSF004983">
    <property type="entry name" value="MenD"/>
    <property type="match status" value="1"/>
</dbReference>
<dbReference type="InterPro" id="IPR012001">
    <property type="entry name" value="Thiamin_PyroP_enz_TPP-bd_dom"/>
</dbReference>
<comment type="similarity">
    <text evidence="6">Belongs to the TPP enzyme family. MenD subfamily.</text>
</comment>
<comment type="subunit">
    <text evidence="6">Homodimer.</text>
</comment>
<keyword evidence="4 6" id="KW-0786">Thiamine pyrophosphate</keyword>
<feature type="compositionally biased region" description="Basic and acidic residues" evidence="7">
    <location>
        <begin position="38"/>
        <end position="59"/>
    </location>
</feature>
<organism evidence="9 10">
    <name type="scientific">Pseudarthrobacter chlorophenolicus (strain ATCC 700700 / DSM 12829 / CIP 107037 / JCM 12360 / KCTC 9906 / NCIMB 13794 / A6)</name>
    <name type="common">Arthrobacter chlorophenolicus</name>
    <dbReference type="NCBI Taxonomy" id="452863"/>
    <lineage>
        <taxon>Bacteria</taxon>
        <taxon>Bacillati</taxon>
        <taxon>Actinomycetota</taxon>
        <taxon>Actinomycetes</taxon>
        <taxon>Micrococcales</taxon>
        <taxon>Micrococcaceae</taxon>
        <taxon>Pseudarthrobacter</taxon>
    </lineage>
</organism>
<dbReference type="PANTHER" id="PTHR42916">
    <property type="entry name" value="2-SUCCINYL-5-ENOLPYRUVYL-6-HYDROXY-3-CYCLOHEXENE-1-CARBOXYLATE SYNTHASE"/>
    <property type="match status" value="1"/>
</dbReference>
<gene>
    <name evidence="6" type="primary">menD</name>
    <name evidence="9" type="ordered locus">Achl_2834</name>
</gene>
<dbReference type="eggNOG" id="COG1165">
    <property type="taxonomic scope" value="Bacteria"/>
</dbReference>
<evidence type="ECO:0000256" key="5">
    <source>
        <dbReference type="ARBA" id="ARBA00023211"/>
    </source>
</evidence>
<reference evidence="9" key="1">
    <citation type="submission" date="2009-01" db="EMBL/GenBank/DDBJ databases">
        <title>Complete sequence of chromosome of Arthrobacter chlorophenolicus A6.</title>
        <authorList>
            <consortium name="US DOE Joint Genome Institute"/>
            <person name="Lucas S."/>
            <person name="Copeland A."/>
            <person name="Lapidus A."/>
            <person name="Glavina del Rio T."/>
            <person name="Tice H."/>
            <person name="Bruce D."/>
            <person name="Goodwin L."/>
            <person name="Pitluck S."/>
            <person name="Goltsman E."/>
            <person name="Clum A."/>
            <person name="Larimer F."/>
            <person name="Land M."/>
            <person name="Hauser L."/>
            <person name="Kyrpides N."/>
            <person name="Mikhailova N."/>
            <person name="Jansson J."/>
            <person name="Richardson P."/>
        </authorList>
    </citation>
    <scope>NUCLEOTIDE SEQUENCE [LARGE SCALE GENOMIC DNA]</scope>
    <source>
        <strain evidence="9">A6</strain>
    </source>
</reference>
<feature type="region of interest" description="Disordered" evidence="7">
    <location>
        <begin position="1"/>
        <end position="62"/>
    </location>
</feature>
<proteinExistence type="inferred from homology"/>
<dbReference type="HAMAP" id="MF_01659">
    <property type="entry name" value="MenD"/>
    <property type="match status" value="1"/>
</dbReference>
<dbReference type="GO" id="GO:0070204">
    <property type="term" value="F:2-succinyl-5-enolpyruvyl-6-hydroxy-3-cyclohexene-1-carboxylic-acid synthase activity"/>
    <property type="evidence" value="ECO:0007669"/>
    <property type="project" value="UniProtKB-UniRule"/>
</dbReference>
<dbReference type="SUPFAM" id="SSF52518">
    <property type="entry name" value="Thiamin diphosphate-binding fold (THDP-binding)"/>
    <property type="match status" value="2"/>
</dbReference>
<dbReference type="UniPathway" id="UPA00079"/>
<evidence type="ECO:0000256" key="1">
    <source>
        <dbReference type="ARBA" id="ARBA00022679"/>
    </source>
</evidence>
<dbReference type="STRING" id="452863.Achl_2834"/>
<evidence type="ECO:0000259" key="8">
    <source>
        <dbReference type="Pfam" id="PF02776"/>
    </source>
</evidence>
<comment type="function">
    <text evidence="6">Catalyzes the thiamine diphosphate-dependent decarboxylation of 2-oxoglutarate and the subsequent addition of the resulting succinic semialdehyde-thiamine pyrophosphate anion to isochorismate to yield 2-succinyl-5-enolpyruvyl-6-hydroxy-3-cyclohexene-1-carboxylate (SEPHCHC).</text>
</comment>
<dbReference type="CDD" id="cd02009">
    <property type="entry name" value="TPP_SHCHC_synthase"/>
    <property type="match status" value="1"/>
</dbReference>
<dbReference type="GO" id="GO:0009234">
    <property type="term" value="P:menaquinone biosynthetic process"/>
    <property type="evidence" value="ECO:0007669"/>
    <property type="project" value="UniProtKB-UniRule"/>
</dbReference>
<evidence type="ECO:0000256" key="6">
    <source>
        <dbReference type="HAMAP-Rule" id="MF_01659"/>
    </source>
</evidence>
<dbReference type="UniPathway" id="UPA01057">
    <property type="reaction ID" value="UER00164"/>
</dbReference>
<dbReference type="GO" id="GO:0016829">
    <property type="term" value="F:lyase activity"/>
    <property type="evidence" value="ECO:0007669"/>
    <property type="project" value="UniProtKB-KW"/>
</dbReference>
<dbReference type="EMBL" id="CP001341">
    <property type="protein sequence ID" value="ACL40799.1"/>
    <property type="molecule type" value="Genomic_DNA"/>
</dbReference>
<dbReference type="GO" id="GO:0030145">
    <property type="term" value="F:manganese ion binding"/>
    <property type="evidence" value="ECO:0007669"/>
    <property type="project" value="UniProtKB-UniRule"/>
</dbReference>
<dbReference type="Pfam" id="PF02776">
    <property type="entry name" value="TPP_enzyme_N"/>
    <property type="match status" value="1"/>
</dbReference>
<keyword evidence="1 6" id="KW-0808">Transferase</keyword>
<dbReference type="PANTHER" id="PTHR42916:SF1">
    <property type="entry name" value="PROTEIN PHYLLO, CHLOROPLASTIC"/>
    <property type="match status" value="1"/>
</dbReference>